<gene>
    <name evidence="2" type="ORF">PDE_00551</name>
</gene>
<dbReference type="InterPro" id="IPR006680">
    <property type="entry name" value="Amidohydro-rel"/>
</dbReference>
<dbReference type="PANTHER" id="PTHR35563:SF2">
    <property type="entry name" value="BARREL METAL-DEPENDENT HYDROLASE, PUTATIVE (AFU_ORTHOLOGUE AFUA_1G16240)-RELATED"/>
    <property type="match status" value="1"/>
</dbReference>
<dbReference type="AlphaFoldDB" id="S8AUT1"/>
<dbReference type="Proteomes" id="UP000019376">
    <property type="component" value="Unassembled WGS sequence"/>
</dbReference>
<reference evidence="2 3" key="1">
    <citation type="journal article" date="2013" name="PLoS ONE">
        <title>Genomic and secretomic analyses reveal unique features of the lignocellulolytic enzyme system of Penicillium decumbens.</title>
        <authorList>
            <person name="Liu G."/>
            <person name="Zhang L."/>
            <person name="Wei X."/>
            <person name="Zou G."/>
            <person name="Qin Y."/>
            <person name="Ma L."/>
            <person name="Li J."/>
            <person name="Zheng H."/>
            <person name="Wang S."/>
            <person name="Wang C."/>
            <person name="Xun L."/>
            <person name="Zhao G.-P."/>
            <person name="Zhou Z."/>
            <person name="Qu Y."/>
        </authorList>
    </citation>
    <scope>NUCLEOTIDE SEQUENCE [LARGE SCALE GENOMIC DNA]</scope>
    <source>
        <strain evidence="3">114-2 / CGMCC 5302</strain>
    </source>
</reference>
<dbReference type="OrthoDB" id="2135488at2759"/>
<dbReference type="SUPFAM" id="SSF51556">
    <property type="entry name" value="Metallo-dependent hydrolases"/>
    <property type="match status" value="1"/>
</dbReference>
<feature type="domain" description="Amidohydrolase-related" evidence="1">
    <location>
        <begin position="74"/>
        <end position="349"/>
    </location>
</feature>
<proteinExistence type="predicted"/>
<organism evidence="2 3">
    <name type="scientific">Penicillium oxalicum (strain 114-2 / CGMCC 5302)</name>
    <name type="common">Penicillium decumbens</name>
    <dbReference type="NCBI Taxonomy" id="933388"/>
    <lineage>
        <taxon>Eukaryota</taxon>
        <taxon>Fungi</taxon>
        <taxon>Dikarya</taxon>
        <taxon>Ascomycota</taxon>
        <taxon>Pezizomycotina</taxon>
        <taxon>Eurotiomycetes</taxon>
        <taxon>Eurotiomycetidae</taxon>
        <taxon>Eurotiales</taxon>
        <taxon>Aspergillaceae</taxon>
        <taxon>Penicillium</taxon>
    </lineage>
</organism>
<dbReference type="HOGENOM" id="CLU_064039_0_0_1"/>
<evidence type="ECO:0000259" key="1">
    <source>
        <dbReference type="Pfam" id="PF04909"/>
    </source>
</evidence>
<evidence type="ECO:0000313" key="3">
    <source>
        <dbReference type="Proteomes" id="UP000019376"/>
    </source>
</evidence>
<dbReference type="GO" id="GO:0016787">
    <property type="term" value="F:hydrolase activity"/>
    <property type="evidence" value="ECO:0007669"/>
    <property type="project" value="InterPro"/>
</dbReference>
<keyword evidence="3" id="KW-1185">Reference proteome</keyword>
<dbReference type="PhylomeDB" id="S8AUT1"/>
<dbReference type="InterPro" id="IPR032466">
    <property type="entry name" value="Metal_Hydrolase"/>
</dbReference>
<name>S8AUT1_PENO1</name>
<protein>
    <recommendedName>
        <fullName evidence="1">Amidohydrolase-related domain-containing protein</fullName>
    </recommendedName>
</protein>
<dbReference type="Gene3D" id="3.20.20.140">
    <property type="entry name" value="Metal-dependent hydrolases"/>
    <property type="match status" value="1"/>
</dbReference>
<dbReference type="PANTHER" id="PTHR35563">
    <property type="entry name" value="BARREL METAL-DEPENDENT HYDROLASE, PUTATIVE (AFU_ORTHOLOGUE AFUA_1G16240)-RELATED"/>
    <property type="match status" value="1"/>
</dbReference>
<dbReference type="EMBL" id="KB644408">
    <property type="protein sequence ID" value="EPS25617.1"/>
    <property type="molecule type" value="Genomic_DNA"/>
</dbReference>
<sequence length="351" mass="39343">MMLSRPTFRSEVGTKLGIVSSTVICRANTRLSLRGDPYRPVSNCENGYQRADIATTASGSSLPLHRRLPARSWDGHMHVVEPDRYQISPSAVYKPEAHSLVEALAFESSLGLENLVLVQPSIYGTDNSCLLAALKQLGPSRGRGVVVVDPAAVHSDMLDEWHALGVRGIRVNLQSVGKVMDQYELETILLRHAEIARPRNWIVELYIPMAMMPLVESVAPQLGVRLCIDHFGSPRLPDHSRASEDPDFDPYSIPGFRSLISLLRAGETYVKLSAPYRLSKDENMRHLEALAREFLTIAPDRVIFATDWPHTRFYGLDISPFTEWCLDLCAQEPELVEKIFRHNTEQMLGVC</sequence>
<accession>S8AUT1</accession>
<evidence type="ECO:0000313" key="2">
    <source>
        <dbReference type="EMBL" id="EPS25617.1"/>
    </source>
</evidence>
<dbReference type="InterPro" id="IPR052358">
    <property type="entry name" value="Aro_Compnd_Degr_Hydrolases"/>
</dbReference>
<dbReference type="Pfam" id="PF04909">
    <property type="entry name" value="Amidohydro_2"/>
    <property type="match status" value="1"/>
</dbReference>
<dbReference type="eggNOG" id="ENOG502S92K">
    <property type="taxonomic scope" value="Eukaryota"/>
</dbReference>